<accession>A0A0W0U949</accession>
<dbReference type="PROSITE" id="PS00101">
    <property type="entry name" value="HEXAPEP_TRANSFERASES"/>
    <property type="match status" value="1"/>
</dbReference>
<reference evidence="6 7" key="1">
    <citation type="submission" date="2015-11" db="EMBL/GenBank/DDBJ databases">
        <title>Genomic analysis of 38 Legionella species identifies large and diverse effector repertoires.</title>
        <authorList>
            <person name="Burstein D."/>
            <person name="Amaro F."/>
            <person name="Zusman T."/>
            <person name="Lifshitz Z."/>
            <person name="Cohen O."/>
            <person name="Gilbert J.A."/>
            <person name="Pupko T."/>
            <person name="Shuman H.A."/>
            <person name="Segal G."/>
        </authorList>
    </citation>
    <scope>NUCLEOTIDE SEQUENCE [LARGE SCALE GENOMIC DNA]</scope>
    <source>
        <strain evidence="6 7">ATCC 49504</strain>
    </source>
</reference>
<keyword evidence="7" id="KW-1185">Reference proteome</keyword>
<dbReference type="EMBL" id="LNYC01000003">
    <property type="protein sequence ID" value="KTD04516.1"/>
    <property type="molecule type" value="Genomic_DNA"/>
</dbReference>
<evidence type="ECO:0000256" key="2">
    <source>
        <dbReference type="ARBA" id="ARBA00022679"/>
    </source>
</evidence>
<protein>
    <submittedName>
        <fullName evidence="6">Chloramphenicol acetyltransferase</fullName>
    </submittedName>
</protein>
<dbReference type="Pfam" id="PF17836">
    <property type="entry name" value="PglD_N"/>
    <property type="match status" value="1"/>
</dbReference>
<comment type="caution">
    <text evidence="6">The sequence shown here is derived from an EMBL/GenBank/DDBJ whole genome shotgun (WGS) entry which is preliminary data.</text>
</comment>
<evidence type="ECO:0000256" key="1">
    <source>
        <dbReference type="ARBA" id="ARBA00007274"/>
    </source>
</evidence>
<dbReference type="Gene3D" id="2.160.10.10">
    <property type="entry name" value="Hexapeptide repeat proteins"/>
    <property type="match status" value="1"/>
</dbReference>
<dbReference type="Pfam" id="PF00132">
    <property type="entry name" value="Hexapep"/>
    <property type="match status" value="1"/>
</dbReference>
<dbReference type="InterPro" id="IPR018357">
    <property type="entry name" value="Hexapep_transf_CS"/>
</dbReference>
<dbReference type="STRING" id="45065.Lgee_0126"/>
<proteinExistence type="inferred from homology"/>
<dbReference type="Gene3D" id="3.40.50.20">
    <property type="match status" value="1"/>
</dbReference>
<keyword evidence="4" id="KW-0012">Acyltransferase</keyword>
<keyword evidence="3" id="KW-0677">Repeat</keyword>
<feature type="domain" description="PglD N-terminal" evidence="5">
    <location>
        <begin position="18"/>
        <end position="98"/>
    </location>
</feature>
<dbReference type="PANTHER" id="PTHR43300:SF7">
    <property type="entry name" value="UDP-N-ACETYLBACILLOSAMINE N-ACETYLTRANSFERASE"/>
    <property type="match status" value="1"/>
</dbReference>
<dbReference type="NCBIfam" id="TIGR03570">
    <property type="entry name" value="NeuD_NnaD"/>
    <property type="match status" value="1"/>
</dbReference>
<evidence type="ECO:0000313" key="6">
    <source>
        <dbReference type="EMBL" id="KTD04516.1"/>
    </source>
</evidence>
<dbReference type="InterPro" id="IPR001451">
    <property type="entry name" value="Hexapep"/>
</dbReference>
<dbReference type="Proteomes" id="UP000054785">
    <property type="component" value="Unassembled WGS sequence"/>
</dbReference>
<keyword evidence="2 6" id="KW-0808">Transferase</keyword>
<dbReference type="InterPro" id="IPR041561">
    <property type="entry name" value="PglD_N"/>
</dbReference>
<dbReference type="GO" id="GO:0016746">
    <property type="term" value="F:acyltransferase activity"/>
    <property type="evidence" value="ECO:0007669"/>
    <property type="project" value="UniProtKB-KW"/>
</dbReference>
<dbReference type="PANTHER" id="PTHR43300">
    <property type="entry name" value="ACETYLTRANSFERASE"/>
    <property type="match status" value="1"/>
</dbReference>
<evidence type="ECO:0000313" key="7">
    <source>
        <dbReference type="Proteomes" id="UP000054785"/>
    </source>
</evidence>
<organism evidence="6 7">
    <name type="scientific">Legionella geestiana</name>
    <dbReference type="NCBI Taxonomy" id="45065"/>
    <lineage>
        <taxon>Bacteria</taxon>
        <taxon>Pseudomonadati</taxon>
        <taxon>Pseudomonadota</taxon>
        <taxon>Gammaproteobacteria</taxon>
        <taxon>Legionellales</taxon>
        <taxon>Legionellaceae</taxon>
        <taxon>Legionella</taxon>
    </lineage>
</organism>
<dbReference type="InterPro" id="IPR050179">
    <property type="entry name" value="Trans_hexapeptide_repeat"/>
</dbReference>
<dbReference type="PATRIC" id="fig|45065.4.peg.137"/>
<sequence>MNHTEQTTCAKEDKPACILIGAGGHAKVLLALLRLQGWNILGACCPLLAKRGETHWRGHSLLGAEDAILEFNPETTHLINGVGMRVDSDARQRVYERFKHLGYHFPAIVHPRAFVDEDVILKEGVQVMAGAIIQPDAIIGENTIINSRASVDHDCLIGANVHIAPGAVLCGQVRVGHGTFIGCGSAIAQGLSLGENVIVGAGVSVVRDIQAGTRVIPAAVRTQVFSSI</sequence>
<name>A0A0W0U949_9GAMM</name>
<evidence type="ECO:0000256" key="3">
    <source>
        <dbReference type="ARBA" id="ARBA00022737"/>
    </source>
</evidence>
<gene>
    <name evidence="6" type="ORF">Lgee_0126</name>
</gene>
<dbReference type="CDD" id="cd03360">
    <property type="entry name" value="LbH_AT_putative"/>
    <property type="match status" value="1"/>
</dbReference>
<dbReference type="OrthoDB" id="9794407at2"/>
<dbReference type="RefSeq" id="WP_051550864.1">
    <property type="nucleotide sequence ID" value="NZ_CAAAHN010000012.1"/>
</dbReference>
<evidence type="ECO:0000256" key="4">
    <source>
        <dbReference type="ARBA" id="ARBA00023315"/>
    </source>
</evidence>
<evidence type="ECO:0000259" key="5">
    <source>
        <dbReference type="Pfam" id="PF17836"/>
    </source>
</evidence>
<comment type="similarity">
    <text evidence="1">Belongs to the transferase hexapeptide repeat family.</text>
</comment>
<dbReference type="AlphaFoldDB" id="A0A0W0U949"/>
<dbReference type="Pfam" id="PF14602">
    <property type="entry name" value="Hexapep_2"/>
    <property type="match status" value="1"/>
</dbReference>
<dbReference type="InterPro" id="IPR011004">
    <property type="entry name" value="Trimer_LpxA-like_sf"/>
</dbReference>
<dbReference type="InterPro" id="IPR020019">
    <property type="entry name" value="AcTrfase_PglD-like"/>
</dbReference>
<dbReference type="SUPFAM" id="SSF51161">
    <property type="entry name" value="Trimeric LpxA-like enzymes"/>
    <property type="match status" value="1"/>
</dbReference>